<dbReference type="InterPro" id="IPR053842">
    <property type="entry name" value="NikA-like"/>
</dbReference>
<proteinExistence type="predicted"/>
<evidence type="ECO:0000256" key="3">
    <source>
        <dbReference type="ARBA" id="ARBA00022833"/>
    </source>
</evidence>
<evidence type="ECO:0000259" key="4">
    <source>
        <dbReference type="PROSITE" id="PS51999"/>
    </source>
</evidence>
<dbReference type="Proteomes" id="UP000184263">
    <property type="component" value="Unassembled WGS sequence"/>
</dbReference>
<keyword evidence="2" id="KW-0863">Zinc-finger</keyword>
<evidence type="ECO:0000256" key="2">
    <source>
        <dbReference type="ARBA" id="ARBA00022771"/>
    </source>
</evidence>
<gene>
    <name evidence="5" type="ORF">SAMN05216582_1505</name>
</gene>
<accession>A0A1M6Y0H1</accession>
<evidence type="ECO:0000313" key="6">
    <source>
        <dbReference type="Proteomes" id="UP000184263"/>
    </source>
</evidence>
<dbReference type="Pfam" id="PF21983">
    <property type="entry name" value="NikA-like"/>
    <property type="match status" value="1"/>
</dbReference>
<dbReference type="RefSeq" id="WP_073093013.1">
    <property type="nucleotide sequence ID" value="NZ_FRBC01000050.1"/>
</dbReference>
<keyword evidence="1" id="KW-0479">Metal-binding</keyword>
<dbReference type="GO" id="GO:0008270">
    <property type="term" value="F:zinc ion binding"/>
    <property type="evidence" value="ECO:0007669"/>
    <property type="project" value="UniProtKB-KW"/>
</dbReference>
<evidence type="ECO:0000313" key="5">
    <source>
        <dbReference type="EMBL" id="SHL11668.1"/>
    </source>
</evidence>
<organism evidence="5 6">
    <name type="scientific">Selenomonas ruminantium</name>
    <dbReference type="NCBI Taxonomy" id="971"/>
    <lineage>
        <taxon>Bacteria</taxon>
        <taxon>Bacillati</taxon>
        <taxon>Bacillota</taxon>
        <taxon>Negativicutes</taxon>
        <taxon>Selenomonadales</taxon>
        <taxon>Selenomonadaceae</taxon>
        <taxon>Selenomonas</taxon>
    </lineage>
</organism>
<dbReference type="InterPro" id="IPR010666">
    <property type="entry name" value="Znf_GRF"/>
</dbReference>
<protein>
    <submittedName>
        <fullName evidence="5">Mobilisation protein (MobC)</fullName>
    </submittedName>
</protein>
<dbReference type="PROSITE" id="PS51999">
    <property type="entry name" value="ZF_GRF"/>
    <property type="match status" value="1"/>
</dbReference>
<evidence type="ECO:0000256" key="1">
    <source>
        <dbReference type="ARBA" id="ARBA00022723"/>
    </source>
</evidence>
<feature type="domain" description="GRF-type" evidence="4">
    <location>
        <begin position="135"/>
        <end position="178"/>
    </location>
</feature>
<dbReference type="EMBL" id="FRBC01000050">
    <property type="protein sequence ID" value="SHL11668.1"/>
    <property type="molecule type" value="Genomic_DNA"/>
</dbReference>
<keyword evidence="3" id="KW-0862">Zinc</keyword>
<name>A0A1M6Y0H1_SELRU</name>
<dbReference type="AlphaFoldDB" id="A0A1M6Y0H1"/>
<reference evidence="5 6" key="1">
    <citation type="submission" date="2016-11" db="EMBL/GenBank/DDBJ databases">
        <authorList>
            <person name="Jaros S."/>
            <person name="Januszkiewicz K."/>
            <person name="Wedrychowicz H."/>
        </authorList>
    </citation>
    <scope>NUCLEOTIDE SEQUENCE [LARGE SCALE GENOMIC DNA]</scope>
    <source>
        <strain evidence="5 6">HD4</strain>
    </source>
</reference>
<sequence>MSEKRRQVNFRLSDEEEARVLKMAERAGLSFSSYCKKMAVEGKVKPQVIDKEMGKAMLPHISHMGSNINQLARKANEGGNVSAAELMAVQKEFEALWDLVLYGKKPKQAKEKQLEAAGQETLEFPSTMTGKEEHCEKCGSVLNIKQSTKPGEHKGQWFKICPKYSKDDKGHTFKWVED</sequence>